<organism evidence="3 4">
    <name type="scientific">Duganella levis</name>
    <dbReference type="NCBI Taxonomy" id="2692169"/>
    <lineage>
        <taxon>Bacteria</taxon>
        <taxon>Pseudomonadati</taxon>
        <taxon>Pseudomonadota</taxon>
        <taxon>Betaproteobacteria</taxon>
        <taxon>Burkholderiales</taxon>
        <taxon>Oxalobacteraceae</taxon>
        <taxon>Telluria group</taxon>
        <taxon>Duganella</taxon>
    </lineage>
</organism>
<name>A0ABW9W695_9BURK</name>
<feature type="transmembrane region" description="Helical" evidence="1">
    <location>
        <begin position="21"/>
        <end position="40"/>
    </location>
</feature>
<dbReference type="InterPro" id="IPR028087">
    <property type="entry name" value="Tad_N"/>
</dbReference>
<comment type="caution">
    <text evidence="3">The sequence shown here is derived from an EMBL/GenBank/DDBJ whole genome shotgun (WGS) entry which is preliminary data.</text>
</comment>
<keyword evidence="4" id="KW-1185">Reference proteome</keyword>
<evidence type="ECO:0000313" key="3">
    <source>
        <dbReference type="EMBL" id="MYN29165.1"/>
    </source>
</evidence>
<keyword evidence="1" id="KW-1133">Transmembrane helix</keyword>
<protein>
    <recommendedName>
        <fullName evidence="2">Putative Flp pilus-assembly TadG-like N-terminal domain-containing protein</fullName>
    </recommendedName>
</protein>
<keyword evidence="1" id="KW-0472">Membrane</keyword>
<dbReference type="EMBL" id="WWCT01000021">
    <property type="protein sequence ID" value="MYN29165.1"/>
    <property type="molecule type" value="Genomic_DNA"/>
</dbReference>
<reference evidence="3 4" key="1">
    <citation type="submission" date="2019-12" db="EMBL/GenBank/DDBJ databases">
        <title>Novel species isolated from a subtropical stream in China.</title>
        <authorList>
            <person name="Lu H."/>
        </authorList>
    </citation>
    <scope>NUCLEOTIDE SEQUENCE [LARGE SCALE GENOMIC DNA]</scope>
    <source>
        <strain evidence="3 4">CY42W</strain>
    </source>
</reference>
<sequence length="470" mass="50043">MKSAHSSVTARIAQRCQQGQALIYGIFVLMGGLAALMFLFNTGQLTAEKTKLVNTADAVAYSAGILHARALNFDAYTNRALMANEVMIAQAVSIASWSAHVVKHTENVPPLSCYTYYSVPVALALTEYIPVCYLLSLYGADVTAETVDAGVQAAAQATVVASEVAKAILQGAQANMAATFLIERKLLMQQVADANYAGDGAVHVDTIPLTDNFVKFDDDTFIHAYSGEDRGRLKDAVVASANRDAFVSQRSWTSANNFACILGNKAAFRRRGGTELVDFDEWKAMDTASLHQWTWHTHGIFHLPTCDDSEMALGYGTQAAANGSPDDAGASYGNSRADNPAASAAASSTDWGYSGLPTFYDISTAALTYTSTDPNPRLKFAIRLTRAKDQLKTSDAASDVKPSGRLAIAGHAAGDVLAAVATSEVYFERPSGRADGKTELASLFNPYWQAHLVSTSSADMALAMTLGGPR</sequence>
<feature type="domain" description="Putative Flp pilus-assembly TadG-like N-terminal" evidence="2">
    <location>
        <begin position="19"/>
        <end position="63"/>
    </location>
</feature>
<evidence type="ECO:0000259" key="2">
    <source>
        <dbReference type="Pfam" id="PF13400"/>
    </source>
</evidence>
<gene>
    <name evidence="3" type="ORF">GTP69_22425</name>
</gene>
<proteinExistence type="predicted"/>
<keyword evidence="1" id="KW-0812">Transmembrane</keyword>
<dbReference type="Pfam" id="PF13400">
    <property type="entry name" value="Tad"/>
    <property type="match status" value="1"/>
</dbReference>
<dbReference type="Proteomes" id="UP000642144">
    <property type="component" value="Unassembled WGS sequence"/>
</dbReference>
<accession>A0ABW9W695</accession>
<evidence type="ECO:0000313" key="4">
    <source>
        <dbReference type="Proteomes" id="UP000642144"/>
    </source>
</evidence>
<dbReference type="RefSeq" id="WP_161056944.1">
    <property type="nucleotide sequence ID" value="NZ_WWCT01000021.1"/>
</dbReference>
<evidence type="ECO:0000256" key="1">
    <source>
        <dbReference type="SAM" id="Phobius"/>
    </source>
</evidence>